<dbReference type="InParanoid" id="A0A369JGY2"/>
<keyword evidence="2" id="KW-1185">Reference proteome</keyword>
<dbReference type="AlphaFoldDB" id="A0A369JGY2"/>
<proteinExistence type="predicted"/>
<dbReference type="OrthoDB" id="2155101at2759"/>
<dbReference type="InterPro" id="IPR024242">
    <property type="entry name" value="NCE101"/>
</dbReference>
<reference evidence="1" key="1">
    <citation type="submission" date="2018-04" db="EMBL/GenBank/DDBJ databases">
        <title>Whole genome sequencing of Hypsizygus marmoreus.</title>
        <authorList>
            <person name="Choi I.-G."/>
            <person name="Min B."/>
            <person name="Kim J.-G."/>
            <person name="Kim S."/>
            <person name="Oh Y.-L."/>
            <person name="Kong W.-S."/>
            <person name="Park H."/>
            <person name="Jeong J."/>
            <person name="Song E.-S."/>
        </authorList>
    </citation>
    <scope>NUCLEOTIDE SEQUENCE [LARGE SCALE GENOMIC DNA]</scope>
    <source>
        <strain evidence="1">51987-8</strain>
    </source>
</reference>
<name>A0A369JGY2_HYPMA</name>
<dbReference type="Proteomes" id="UP000076154">
    <property type="component" value="Unassembled WGS sequence"/>
</dbReference>
<evidence type="ECO:0000313" key="2">
    <source>
        <dbReference type="Proteomes" id="UP000076154"/>
    </source>
</evidence>
<comment type="caution">
    <text evidence="1">The sequence shown here is derived from an EMBL/GenBank/DDBJ whole genome shotgun (WGS) entry which is preliminary data.</text>
</comment>
<accession>A0A369JGY2</accession>
<dbReference type="STRING" id="39966.A0A369JGY2"/>
<dbReference type="GO" id="GO:0009306">
    <property type="term" value="P:protein secretion"/>
    <property type="evidence" value="ECO:0007669"/>
    <property type="project" value="InterPro"/>
</dbReference>
<sequence length="98" mass="11127">MALATPFRAPAPVAFRSLTLRSEHLSPCSTMVAPVLLSRGLDPFLGIFTGFFAYYLHETHPRTALPPDERLSVLLRHKWDRFQQKRKEHLRGLDSGLA</sequence>
<protein>
    <submittedName>
        <fullName evidence="1">Uncharacterized protein</fullName>
    </submittedName>
</protein>
<dbReference type="Pfam" id="PF11654">
    <property type="entry name" value="NCE101"/>
    <property type="match status" value="1"/>
</dbReference>
<evidence type="ECO:0000313" key="1">
    <source>
        <dbReference type="EMBL" id="RDB21138.1"/>
    </source>
</evidence>
<dbReference type="EMBL" id="LUEZ02000055">
    <property type="protein sequence ID" value="RDB21138.1"/>
    <property type="molecule type" value="Genomic_DNA"/>
</dbReference>
<organism evidence="1 2">
    <name type="scientific">Hypsizygus marmoreus</name>
    <name type="common">White beech mushroom</name>
    <name type="synonym">Agaricus marmoreus</name>
    <dbReference type="NCBI Taxonomy" id="39966"/>
    <lineage>
        <taxon>Eukaryota</taxon>
        <taxon>Fungi</taxon>
        <taxon>Dikarya</taxon>
        <taxon>Basidiomycota</taxon>
        <taxon>Agaricomycotina</taxon>
        <taxon>Agaricomycetes</taxon>
        <taxon>Agaricomycetidae</taxon>
        <taxon>Agaricales</taxon>
        <taxon>Tricholomatineae</taxon>
        <taxon>Lyophyllaceae</taxon>
        <taxon>Hypsizygus</taxon>
    </lineage>
</organism>
<dbReference type="FunCoup" id="A0A369JGY2">
    <property type="interactions" value="19"/>
</dbReference>
<gene>
    <name evidence="1" type="ORF">Hypma_011671</name>
</gene>